<dbReference type="AlphaFoldDB" id="Z9JY15"/>
<protein>
    <recommendedName>
        <fullName evidence="4">DUF2550 family protein</fullName>
    </recommendedName>
</protein>
<dbReference type="Pfam" id="PF10739">
    <property type="entry name" value="DUF2550"/>
    <property type="match status" value="1"/>
</dbReference>
<dbReference type="InterPro" id="IPR019675">
    <property type="entry name" value="DUF2550"/>
</dbReference>
<evidence type="ECO:0000313" key="3">
    <source>
        <dbReference type="Proteomes" id="UP000023067"/>
    </source>
</evidence>
<comment type="caution">
    <text evidence="2">The sequence shown here is derived from an EMBL/GenBank/DDBJ whole genome shotgun (WGS) entry which is preliminary data.</text>
</comment>
<dbReference type="eggNOG" id="ENOG50331I5">
    <property type="taxonomic scope" value="Bacteria"/>
</dbReference>
<gene>
    <name evidence="2" type="ORF">BF93_00175</name>
</gene>
<dbReference type="PATRIC" id="fig|396014.3.peg.33"/>
<keyword evidence="1" id="KW-0472">Membrane</keyword>
<organism evidence="2 3">
    <name type="scientific">Brachybacterium phenoliresistens</name>
    <dbReference type="NCBI Taxonomy" id="396014"/>
    <lineage>
        <taxon>Bacteria</taxon>
        <taxon>Bacillati</taxon>
        <taxon>Actinomycetota</taxon>
        <taxon>Actinomycetes</taxon>
        <taxon>Micrococcales</taxon>
        <taxon>Dermabacteraceae</taxon>
        <taxon>Brachybacterium</taxon>
    </lineage>
</organism>
<keyword evidence="1" id="KW-1133">Transmembrane helix</keyword>
<dbReference type="RefSeq" id="WP_038369948.1">
    <property type="nucleotide sequence ID" value="NZ_BAAAOW010000001.1"/>
</dbReference>
<keyword evidence="3" id="KW-1185">Reference proteome</keyword>
<dbReference type="EMBL" id="JDYK01000001">
    <property type="protein sequence ID" value="EWS83019.1"/>
    <property type="molecule type" value="Genomic_DNA"/>
</dbReference>
<keyword evidence="1" id="KW-0812">Transmembrane</keyword>
<accession>Z9JY15</accession>
<feature type="transmembrane region" description="Helical" evidence="1">
    <location>
        <begin position="6"/>
        <end position="25"/>
    </location>
</feature>
<name>Z9JY15_9MICO</name>
<dbReference type="HOGENOM" id="CLU_122300_1_0_11"/>
<evidence type="ECO:0008006" key="4">
    <source>
        <dbReference type="Google" id="ProtNLM"/>
    </source>
</evidence>
<evidence type="ECO:0000313" key="2">
    <source>
        <dbReference type="EMBL" id="EWS83019.1"/>
    </source>
</evidence>
<evidence type="ECO:0000256" key="1">
    <source>
        <dbReference type="SAM" id="Phobius"/>
    </source>
</evidence>
<dbReference type="OrthoDB" id="4793422at2"/>
<reference evidence="2 3" key="1">
    <citation type="submission" date="2014-02" db="EMBL/GenBank/DDBJ databases">
        <title>Genome sequence of Brachybacterium phenoliresistens strain W13A50.</title>
        <authorList>
            <person name="Wang X."/>
        </authorList>
    </citation>
    <scope>NUCLEOTIDE SEQUENCE [LARGE SCALE GENOMIC DNA]</scope>
    <source>
        <strain evidence="2 3">W13A50</strain>
    </source>
</reference>
<proteinExistence type="predicted"/>
<dbReference type="STRING" id="396014.BF93_00175"/>
<dbReference type="Proteomes" id="UP000023067">
    <property type="component" value="Unassembled WGS sequence"/>
</dbReference>
<sequence length="145" mass="16196">MRTSAPIIALVIGALVVLATLALVARQVHVSRMRGVFDCVLWRRGVRGREGWQQGLMRFTSQELQWFRALSWRIRPERRIGRCDILGEQRSVIGEKTPGGEDYVLVELTLRQGARVRVIMARSAASALNAWLESAPMGLVIGDAD</sequence>